<accession>A0ABT0RS29</accession>
<feature type="compositionally biased region" description="Pro residues" evidence="6">
    <location>
        <begin position="24"/>
        <end position="52"/>
    </location>
</feature>
<evidence type="ECO:0000313" key="9">
    <source>
        <dbReference type="EMBL" id="MCL6697820.1"/>
    </source>
</evidence>
<sequence>MRPFVRGLALSLALFIAACATRQPEPPAPPPPAPAPTPTPTPPTPPAPPPPATAREAGVTVAGPAALNPTEANRALAAFRLSCPALVRRQDASGLVSPSDWQSLCSEASTVSDAVAFFRDRFDWVRVGSGEAFATGYFEPEIHGSRTKQPGYEIPIYTKPSDLIRCTRPDGGTGRGRIDETNSCVLYFTRPEIEDGALGDRNLEIGWAADPIELFFLQIQGSGRLLLPDGQIMRIGYLDQNGREYVAIGRLLRDRGILPPGGADMDAIVGWMRSQPDGGKSLMRENLSYIFFKELTGPGPLGALALPVTGRASVAADPKFVPLGAPVFLTLDRSEASGLWVAQDTGGAIKGANRFDTFWGAGEAAKQTAGGMSAKGQALILLPKGVAARAQAVR</sequence>
<dbReference type="PROSITE" id="PS51257">
    <property type="entry name" value="PROKAR_LIPOPROTEIN"/>
    <property type="match status" value="1"/>
</dbReference>
<dbReference type="EC" id="4.2.2.n1" evidence="2"/>
<dbReference type="Proteomes" id="UP001203410">
    <property type="component" value="Unassembled WGS sequence"/>
</dbReference>
<evidence type="ECO:0000256" key="6">
    <source>
        <dbReference type="SAM" id="MobiDB-lite"/>
    </source>
</evidence>
<reference evidence="9 10" key="1">
    <citation type="submission" date="2022-05" db="EMBL/GenBank/DDBJ databases">
        <authorList>
            <person name="Jo J.-H."/>
            <person name="Im W.-T."/>
        </authorList>
    </citation>
    <scope>NUCLEOTIDE SEQUENCE [LARGE SCALE GENOMIC DNA]</scope>
    <source>
        <strain evidence="9 10">NSE70-1</strain>
    </source>
</reference>
<feature type="region of interest" description="Disordered" evidence="6">
    <location>
        <begin position="23"/>
        <end position="58"/>
    </location>
</feature>
<protein>
    <recommendedName>
        <fullName evidence="2">peptidoglycan lytic exotransglycosylase</fullName>
        <ecNumber evidence="2">4.2.2.n1</ecNumber>
    </recommendedName>
    <alternativeName>
        <fullName evidence="5">Murein hydrolase A</fullName>
    </alternativeName>
</protein>
<dbReference type="InterPro" id="IPR036908">
    <property type="entry name" value="RlpA-like_sf"/>
</dbReference>
<dbReference type="Gene3D" id="2.40.240.50">
    <property type="entry name" value="Barwin-like endoglucanases"/>
    <property type="match status" value="1"/>
</dbReference>
<evidence type="ECO:0000256" key="7">
    <source>
        <dbReference type="SAM" id="SignalP"/>
    </source>
</evidence>
<comment type="catalytic activity">
    <reaction evidence="1">
        <text>Exolytic cleavage of the (1-&gt;4)-beta-glycosidic linkage between N-acetylmuramic acid (MurNAc) and N-acetylglucosamine (GlcNAc) residues in peptidoglycan, from either the reducing or the non-reducing ends of the peptidoglycan chains, with concomitant formation of a 1,6-anhydrobond in the MurNAc residue.</text>
        <dbReference type="EC" id="4.2.2.n1"/>
    </reaction>
</comment>
<evidence type="ECO:0000259" key="8">
    <source>
        <dbReference type="SMART" id="SM00925"/>
    </source>
</evidence>
<dbReference type="InterPro" id="IPR026044">
    <property type="entry name" value="MltA"/>
</dbReference>
<dbReference type="InterPro" id="IPR010611">
    <property type="entry name" value="3D_dom"/>
</dbReference>
<gene>
    <name evidence="9" type="ORF">LZ496_03350</name>
</gene>
<evidence type="ECO:0000256" key="5">
    <source>
        <dbReference type="ARBA" id="ARBA00030918"/>
    </source>
</evidence>
<dbReference type="Pfam" id="PF03562">
    <property type="entry name" value="MltA"/>
    <property type="match status" value="1"/>
</dbReference>
<keyword evidence="4" id="KW-0961">Cell wall biogenesis/degradation</keyword>
<evidence type="ECO:0000256" key="2">
    <source>
        <dbReference type="ARBA" id="ARBA00012587"/>
    </source>
</evidence>
<dbReference type="CDD" id="cd14485">
    <property type="entry name" value="mltA_like_LT_A"/>
    <property type="match status" value="1"/>
</dbReference>
<evidence type="ECO:0000256" key="1">
    <source>
        <dbReference type="ARBA" id="ARBA00001420"/>
    </source>
</evidence>
<keyword evidence="10" id="KW-1185">Reference proteome</keyword>
<dbReference type="PANTHER" id="PTHR30124:SF0">
    <property type="entry name" value="MEMBRANE-BOUND LYTIC MUREIN TRANSGLYCOSYLASE A"/>
    <property type="match status" value="1"/>
</dbReference>
<evidence type="ECO:0000256" key="3">
    <source>
        <dbReference type="ARBA" id="ARBA00023239"/>
    </source>
</evidence>
<keyword evidence="3" id="KW-0456">Lyase</keyword>
<dbReference type="CDD" id="cd14668">
    <property type="entry name" value="mlta_B"/>
    <property type="match status" value="1"/>
</dbReference>
<dbReference type="PIRSF" id="PIRSF019422">
    <property type="entry name" value="MltA"/>
    <property type="match status" value="1"/>
</dbReference>
<name>A0ABT0RS29_9SPHN</name>
<feature type="domain" description="Lytic transglycosylase MltA" evidence="8">
    <location>
        <begin position="141"/>
        <end position="293"/>
    </location>
</feature>
<feature type="chain" id="PRO_5046505987" description="peptidoglycan lytic exotransglycosylase" evidence="7">
    <location>
        <begin position="23"/>
        <end position="394"/>
    </location>
</feature>
<dbReference type="SUPFAM" id="SSF50685">
    <property type="entry name" value="Barwin-like endoglucanases"/>
    <property type="match status" value="1"/>
</dbReference>
<dbReference type="InterPro" id="IPR005300">
    <property type="entry name" value="MltA_B"/>
</dbReference>
<organism evidence="9 10">
    <name type="scientific">Sphingomonas caseinilyticus</name>
    <dbReference type="NCBI Taxonomy" id="2908205"/>
    <lineage>
        <taxon>Bacteria</taxon>
        <taxon>Pseudomonadati</taxon>
        <taxon>Pseudomonadota</taxon>
        <taxon>Alphaproteobacteria</taxon>
        <taxon>Sphingomonadales</taxon>
        <taxon>Sphingomonadaceae</taxon>
        <taxon>Sphingomonas</taxon>
    </lineage>
</organism>
<evidence type="ECO:0000313" key="10">
    <source>
        <dbReference type="Proteomes" id="UP001203410"/>
    </source>
</evidence>
<dbReference type="PANTHER" id="PTHR30124">
    <property type="entry name" value="MEMBRANE-BOUND LYTIC MUREIN TRANSGLYCOSYLASE A"/>
    <property type="match status" value="1"/>
</dbReference>
<dbReference type="EMBL" id="JAMGBA010000001">
    <property type="protein sequence ID" value="MCL6697820.1"/>
    <property type="molecule type" value="Genomic_DNA"/>
</dbReference>
<keyword evidence="7" id="KW-0732">Signal</keyword>
<dbReference type="SMART" id="SM00925">
    <property type="entry name" value="MltA"/>
    <property type="match status" value="1"/>
</dbReference>
<feature type="signal peptide" evidence="7">
    <location>
        <begin position="1"/>
        <end position="22"/>
    </location>
</feature>
<comment type="caution">
    <text evidence="9">The sequence shown here is derived from an EMBL/GenBank/DDBJ whole genome shotgun (WGS) entry which is preliminary data.</text>
</comment>
<dbReference type="RefSeq" id="WP_249903169.1">
    <property type="nucleotide sequence ID" value="NZ_JAMGBA010000001.1"/>
</dbReference>
<proteinExistence type="predicted"/>
<dbReference type="Pfam" id="PF06725">
    <property type="entry name" value="3D"/>
    <property type="match status" value="1"/>
</dbReference>
<dbReference type="Gene3D" id="2.40.40.10">
    <property type="entry name" value="RlpA-like domain"/>
    <property type="match status" value="1"/>
</dbReference>
<evidence type="ECO:0000256" key="4">
    <source>
        <dbReference type="ARBA" id="ARBA00023316"/>
    </source>
</evidence>